<dbReference type="EMBL" id="LR134162">
    <property type="protein sequence ID" value="VEB05577.1"/>
    <property type="molecule type" value="Genomic_DNA"/>
</dbReference>
<reference evidence="1 2" key="1">
    <citation type="submission" date="2018-12" db="EMBL/GenBank/DDBJ databases">
        <authorList>
            <consortium name="Pathogen Informatics"/>
        </authorList>
    </citation>
    <scope>NUCLEOTIDE SEQUENCE [LARGE SCALE GENOMIC DNA]</scope>
    <source>
        <strain evidence="1 2">NCTC13635</strain>
    </source>
</reference>
<dbReference type="GO" id="GO:0008168">
    <property type="term" value="F:methyltransferase activity"/>
    <property type="evidence" value="ECO:0007669"/>
    <property type="project" value="UniProtKB-KW"/>
</dbReference>
<dbReference type="Proteomes" id="UP000282433">
    <property type="component" value="Chromosome"/>
</dbReference>
<dbReference type="Gene3D" id="3.40.50.150">
    <property type="entry name" value="Vaccinia Virus protein VP39"/>
    <property type="match status" value="1"/>
</dbReference>
<evidence type="ECO:0000313" key="1">
    <source>
        <dbReference type="EMBL" id="VEB05577.1"/>
    </source>
</evidence>
<evidence type="ECO:0000313" key="2">
    <source>
        <dbReference type="Proteomes" id="UP000282433"/>
    </source>
</evidence>
<organism evidence="1 2">
    <name type="scientific">Klebsiella pneumoniae</name>
    <dbReference type="NCBI Taxonomy" id="573"/>
    <lineage>
        <taxon>Bacteria</taxon>
        <taxon>Pseudomonadati</taxon>
        <taxon>Pseudomonadota</taxon>
        <taxon>Gammaproteobacteria</taxon>
        <taxon>Enterobacterales</taxon>
        <taxon>Enterobacteriaceae</taxon>
        <taxon>Klebsiella/Raoultella group</taxon>
        <taxon>Klebsiella</taxon>
        <taxon>Klebsiella pneumoniae complex</taxon>
    </lineage>
</organism>
<name>A0A3S4GK23_KLEPN</name>
<accession>A0A3S4GK23</accession>
<dbReference type="InterPro" id="IPR029063">
    <property type="entry name" value="SAM-dependent_MTases_sf"/>
</dbReference>
<proteinExistence type="predicted"/>
<dbReference type="GO" id="GO:0032259">
    <property type="term" value="P:methylation"/>
    <property type="evidence" value="ECO:0007669"/>
    <property type="project" value="UniProtKB-KW"/>
</dbReference>
<protein>
    <submittedName>
        <fullName evidence="1">Methyltransferase</fullName>
    </submittedName>
</protein>
<gene>
    <name evidence="1" type="primary">yjhP_2</name>
    <name evidence="1" type="ORF">NCTC13635_05346</name>
</gene>
<keyword evidence="1" id="KW-0808">Transferase</keyword>
<keyword evidence="1" id="KW-0489">Methyltransferase</keyword>
<dbReference type="AlphaFoldDB" id="A0A3S4GK23"/>
<sequence length="46" mass="5533">MRRWLEANPHDDFAPEVRQQLTTAPLHHVTWTREYLGWGVFVLMAR</sequence>